<comment type="caution">
    <text evidence="2">The sequence shown here is derived from an EMBL/GenBank/DDBJ whole genome shotgun (WGS) entry which is preliminary data.</text>
</comment>
<dbReference type="Proteomes" id="UP000036756">
    <property type="component" value="Unassembled WGS sequence"/>
</dbReference>
<reference evidence="2 3" key="1">
    <citation type="submission" date="2015-06" db="EMBL/GenBank/DDBJ databases">
        <title>Draft genome sequence of the purine-degrading Clostridium cylindrosporum HC-1 (DSM 605).</title>
        <authorList>
            <person name="Poehlein A."/>
            <person name="Schiel-Bengelsdorf B."/>
            <person name="Bengelsdorf F."/>
            <person name="Daniel R."/>
            <person name="Duerre P."/>
        </authorList>
    </citation>
    <scope>NUCLEOTIDE SEQUENCE [LARGE SCALE GENOMIC DNA]</scope>
    <source>
        <strain evidence="2 3">DSM 605</strain>
    </source>
</reference>
<evidence type="ECO:0000256" key="1">
    <source>
        <dbReference type="SAM" id="Phobius"/>
    </source>
</evidence>
<keyword evidence="3" id="KW-1185">Reference proteome</keyword>
<protein>
    <submittedName>
        <fullName evidence="2">Uncharacterized protein</fullName>
    </submittedName>
</protein>
<dbReference type="AlphaFoldDB" id="A0A0J8D9T4"/>
<dbReference type="RefSeq" id="WP_048569556.1">
    <property type="nucleotide sequence ID" value="NZ_LFVU01000004.1"/>
</dbReference>
<keyword evidence="1" id="KW-1133">Transmembrane helix</keyword>
<gene>
    <name evidence="2" type="ORF">CLCY_5c00590</name>
</gene>
<evidence type="ECO:0000313" key="3">
    <source>
        <dbReference type="Proteomes" id="UP000036756"/>
    </source>
</evidence>
<keyword evidence="1" id="KW-0472">Membrane</keyword>
<dbReference type="OrthoDB" id="1957679at2"/>
<proteinExistence type="predicted"/>
<dbReference type="EMBL" id="LFVU01000004">
    <property type="protein sequence ID" value="KMT22820.1"/>
    <property type="molecule type" value="Genomic_DNA"/>
</dbReference>
<dbReference type="NCBIfam" id="NF042414">
    <property type="entry name" value="CLC_0170_fam"/>
    <property type="match status" value="1"/>
</dbReference>
<feature type="transmembrane region" description="Helical" evidence="1">
    <location>
        <begin position="49"/>
        <end position="68"/>
    </location>
</feature>
<organism evidence="2 3">
    <name type="scientific">Clostridium cylindrosporum DSM 605</name>
    <dbReference type="NCBI Taxonomy" id="1121307"/>
    <lineage>
        <taxon>Bacteria</taxon>
        <taxon>Bacillati</taxon>
        <taxon>Bacillota</taxon>
        <taxon>Clostridia</taxon>
        <taxon>Eubacteriales</taxon>
        <taxon>Clostridiaceae</taxon>
        <taxon>Clostridium</taxon>
    </lineage>
</organism>
<accession>A0A0J8D9T4</accession>
<name>A0A0J8D9T4_CLOCY</name>
<sequence length="69" mass="7936">MYIKNIIENTFSLDTLGVFLISAIILFFIDCKDFKKKGLTKEYKAAKGFAIFLIIFGLVMYIIAESVFR</sequence>
<dbReference type="PATRIC" id="fig|1121307.3.peg.1991"/>
<dbReference type="InterPro" id="IPR049971">
    <property type="entry name" value="CLC_0170-like"/>
</dbReference>
<feature type="transmembrane region" description="Helical" evidence="1">
    <location>
        <begin position="12"/>
        <end position="29"/>
    </location>
</feature>
<dbReference type="STRING" id="1121307.CLCY_5c00590"/>
<keyword evidence="1" id="KW-0812">Transmembrane</keyword>
<evidence type="ECO:0000313" key="2">
    <source>
        <dbReference type="EMBL" id="KMT22820.1"/>
    </source>
</evidence>